<name>K0AVB2_GOTA9</name>
<dbReference type="PANTHER" id="PTHR23407">
    <property type="entry name" value="ATPASE INHIBITOR/5-FORMYLTETRAHYDROFOLATE CYCLO-LIGASE"/>
    <property type="match status" value="1"/>
</dbReference>
<dbReference type="InterPro" id="IPR024185">
    <property type="entry name" value="FTHF_cligase-like_sf"/>
</dbReference>
<dbReference type="NCBIfam" id="TIGR02727">
    <property type="entry name" value="MTHFS_bact"/>
    <property type="match status" value="1"/>
</dbReference>
<evidence type="ECO:0000256" key="4">
    <source>
        <dbReference type="PIRSR" id="PIRSR006806-1"/>
    </source>
</evidence>
<dbReference type="InterPro" id="IPR037171">
    <property type="entry name" value="NagB/RpiA_transferase-like"/>
</dbReference>
<dbReference type="PANTHER" id="PTHR23407:SF1">
    <property type="entry name" value="5-FORMYLTETRAHYDROFOLATE CYCLO-LIGASE"/>
    <property type="match status" value="1"/>
</dbReference>
<comment type="cofactor">
    <cofactor evidence="5">
        <name>Mg(2+)</name>
        <dbReference type="ChEBI" id="CHEBI:18420"/>
    </cofactor>
</comment>
<dbReference type="HOGENOM" id="CLU_066245_2_2_9"/>
<reference evidence="6 7" key="1">
    <citation type="journal article" date="2012" name="PLoS ONE">
        <title>The purine-utilizing bacterium Clostridium acidurici 9a: a genome-guided metabolic reconsideration.</title>
        <authorList>
            <person name="Hartwich K."/>
            <person name="Poehlein A."/>
            <person name="Daniel R."/>
        </authorList>
    </citation>
    <scope>NUCLEOTIDE SEQUENCE [LARGE SCALE GENOMIC DNA]</scope>
    <source>
        <strain evidence="7">ATCC 7906 / DSM 604 / BCRC 14475 / CIP 104303 / KCTC 5404 / NCIMB 10678 / 9a</strain>
    </source>
</reference>
<proteinExistence type="inferred from homology"/>
<comment type="catalytic activity">
    <reaction evidence="5">
        <text>(6S)-5-formyl-5,6,7,8-tetrahydrofolate + ATP = (6R)-5,10-methenyltetrahydrofolate + ADP + phosphate</text>
        <dbReference type="Rhea" id="RHEA:10488"/>
        <dbReference type="ChEBI" id="CHEBI:30616"/>
        <dbReference type="ChEBI" id="CHEBI:43474"/>
        <dbReference type="ChEBI" id="CHEBI:57455"/>
        <dbReference type="ChEBI" id="CHEBI:57457"/>
        <dbReference type="ChEBI" id="CHEBI:456216"/>
        <dbReference type="EC" id="6.3.3.2"/>
    </reaction>
</comment>
<evidence type="ECO:0000256" key="3">
    <source>
        <dbReference type="ARBA" id="ARBA00022840"/>
    </source>
</evidence>
<dbReference type="RefSeq" id="WP_014966351.1">
    <property type="nucleotide sequence ID" value="NC_018664.1"/>
</dbReference>
<dbReference type="PATRIC" id="fig|1128398.3.peg.134"/>
<dbReference type="GO" id="GO:0009396">
    <property type="term" value="P:folic acid-containing compound biosynthetic process"/>
    <property type="evidence" value="ECO:0007669"/>
    <property type="project" value="TreeGrafter"/>
</dbReference>
<dbReference type="GO" id="GO:0046872">
    <property type="term" value="F:metal ion binding"/>
    <property type="evidence" value="ECO:0007669"/>
    <property type="project" value="UniProtKB-KW"/>
</dbReference>
<evidence type="ECO:0000313" key="7">
    <source>
        <dbReference type="Proteomes" id="UP000006094"/>
    </source>
</evidence>
<evidence type="ECO:0000256" key="2">
    <source>
        <dbReference type="ARBA" id="ARBA00022741"/>
    </source>
</evidence>
<organism evidence="6 7">
    <name type="scientific">Gottschalkia acidurici (strain ATCC 7906 / DSM 604 / BCRC 14475 / CIP 104303 / KCTC 5404 / NCIMB 10678 / 9a)</name>
    <name type="common">Clostridium acidurici</name>
    <dbReference type="NCBI Taxonomy" id="1128398"/>
    <lineage>
        <taxon>Bacteria</taxon>
        <taxon>Bacillati</taxon>
        <taxon>Bacillota</taxon>
        <taxon>Tissierellia</taxon>
        <taxon>Tissierellales</taxon>
        <taxon>Gottschalkiaceae</taxon>
        <taxon>Gottschalkia</taxon>
    </lineage>
</organism>
<gene>
    <name evidence="6" type="ordered locus">Curi_c01340</name>
</gene>
<dbReference type="GO" id="GO:0005524">
    <property type="term" value="F:ATP binding"/>
    <property type="evidence" value="ECO:0007669"/>
    <property type="project" value="UniProtKB-KW"/>
</dbReference>
<keyword evidence="5" id="KW-0479">Metal-binding</keyword>
<dbReference type="SUPFAM" id="SSF100950">
    <property type="entry name" value="NagB/RpiA/CoA transferase-like"/>
    <property type="match status" value="1"/>
</dbReference>
<dbReference type="OrthoDB" id="9801938at2"/>
<dbReference type="GO" id="GO:0030272">
    <property type="term" value="F:5-formyltetrahydrofolate cyclo-ligase activity"/>
    <property type="evidence" value="ECO:0007669"/>
    <property type="project" value="UniProtKB-EC"/>
</dbReference>
<dbReference type="Gene3D" id="3.40.50.10420">
    <property type="entry name" value="NagB/RpiA/CoA transferase-like"/>
    <property type="match status" value="1"/>
</dbReference>
<feature type="binding site" evidence="4">
    <location>
        <begin position="137"/>
        <end position="145"/>
    </location>
    <ligand>
        <name>ATP</name>
        <dbReference type="ChEBI" id="CHEBI:30616"/>
    </ligand>
</feature>
<keyword evidence="2 4" id="KW-0547">Nucleotide-binding</keyword>
<feature type="binding site" evidence="4">
    <location>
        <position position="52"/>
    </location>
    <ligand>
        <name>substrate</name>
    </ligand>
</feature>
<dbReference type="STRING" id="1128398.Curi_c01340"/>
<comment type="similarity">
    <text evidence="1 5">Belongs to the 5-formyltetrahydrofolate cyclo-ligase family.</text>
</comment>
<keyword evidence="3 4" id="KW-0067">ATP-binding</keyword>
<dbReference type="PIRSF" id="PIRSF006806">
    <property type="entry name" value="FTHF_cligase"/>
    <property type="match status" value="1"/>
</dbReference>
<accession>K0AVB2</accession>
<dbReference type="Pfam" id="PF01812">
    <property type="entry name" value="5-FTHF_cyc-lig"/>
    <property type="match status" value="1"/>
</dbReference>
<dbReference type="eggNOG" id="COG0212">
    <property type="taxonomic scope" value="Bacteria"/>
</dbReference>
<dbReference type="KEGG" id="cad:Curi_c01340"/>
<keyword evidence="7" id="KW-1185">Reference proteome</keyword>
<dbReference type="AlphaFoldDB" id="K0AVB2"/>
<dbReference type="EMBL" id="CP003326">
    <property type="protein sequence ID" value="AFS77214.1"/>
    <property type="molecule type" value="Genomic_DNA"/>
</dbReference>
<dbReference type="Proteomes" id="UP000006094">
    <property type="component" value="Chromosome"/>
</dbReference>
<evidence type="ECO:0000256" key="1">
    <source>
        <dbReference type="ARBA" id="ARBA00010638"/>
    </source>
</evidence>
<dbReference type="InterPro" id="IPR002698">
    <property type="entry name" value="FTHF_cligase"/>
</dbReference>
<dbReference type="GO" id="GO:0035999">
    <property type="term" value="P:tetrahydrofolate interconversion"/>
    <property type="evidence" value="ECO:0007669"/>
    <property type="project" value="TreeGrafter"/>
</dbReference>
<evidence type="ECO:0000313" key="6">
    <source>
        <dbReference type="EMBL" id="AFS77214.1"/>
    </source>
</evidence>
<feature type="binding site" evidence="4">
    <location>
        <begin position="6"/>
        <end position="10"/>
    </location>
    <ligand>
        <name>ATP</name>
        <dbReference type="ChEBI" id="CHEBI:30616"/>
    </ligand>
</feature>
<keyword evidence="5" id="KW-0460">Magnesium</keyword>
<sequence length="194" mass="22464">MSFLDKKAIRKRMLNIRQQMNRDKVESLSKEIKLKLMKLPIYQKSKTIMLYLSFGNEVDSYELIKACLESGKKVVVPFCVKKDMKIIPTEIKSLDIPLRTHDMGYMEIEEEFVDPVSADEIDLIILPGIAFDKKCYRIGFGAGYYDRFLGELNFGIPTIGVAYDFQIIESFLEMESHDVPLDYVITESRIIIRS</sequence>
<feature type="binding site" evidence="4">
    <location>
        <position position="57"/>
    </location>
    <ligand>
        <name>substrate</name>
    </ligand>
</feature>
<dbReference type="EC" id="6.3.3.2" evidence="5"/>
<evidence type="ECO:0000256" key="5">
    <source>
        <dbReference type="RuleBase" id="RU361279"/>
    </source>
</evidence>
<protein>
    <recommendedName>
        <fullName evidence="5">5-formyltetrahydrofolate cyclo-ligase</fullName>
        <ecNumber evidence="5">6.3.3.2</ecNumber>
    </recommendedName>
</protein>